<comment type="caution">
    <text evidence="2">The sequence shown here is derived from an EMBL/GenBank/DDBJ whole genome shotgun (WGS) entry which is preliminary data.</text>
</comment>
<dbReference type="EMBL" id="QKWP01000155">
    <property type="protein sequence ID" value="RIB25951.1"/>
    <property type="molecule type" value="Genomic_DNA"/>
</dbReference>
<evidence type="ECO:0000313" key="2">
    <source>
        <dbReference type="EMBL" id="RIB25951.1"/>
    </source>
</evidence>
<dbReference type="OrthoDB" id="5430411at2759"/>
<name>A0A397VVY0_9GLOM</name>
<dbReference type="AlphaFoldDB" id="A0A397VVY0"/>
<evidence type="ECO:0000313" key="3">
    <source>
        <dbReference type="Proteomes" id="UP000266673"/>
    </source>
</evidence>
<organism evidence="2 3">
    <name type="scientific">Gigaspora rosea</name>
    <dbReference type="NCBI Taxonomy" id="44941"/>
    <lineage>
        <taxon>Eukaryota</taxon>
        <taxon>Fungi</taxon>
        <taxon>Fungi incertae sedis</taxon>
        <taxon>Mucoromycota</taxon>
        <taxon>Glomeromycotina</taxon>
        <taxon>Glomeromycetes</taxon>
        <taxon>Diversisporales</taxon>
        <taxon>Gigasporaceae</taxon>
        <taxon>Gigaspora</taxon>
    </lineage>
</organism>
<dbReference type="InterPro" id="IPR011705">
    <property type="entry name" value="BACK"/>
</dbReference>
<accession>A0A397VVY0</accession>
<reference evidence="2 3" key="1">
    <citation type="submission" date="2018-06" db="EMBL/GenBank/DDBJ databases">
        <title>Comparative genomics reveals the genomic features of Rhizophagus irregularis, R. cerebriforme, R. diaphanum and Gigaspora rosea, and their symbiotic lifestyle signature.</title>
        <authorList>
            <person name="Morin E."/>
            <person name="San Clemente H."/>
            <person name="Chen E.C.H."/>
            <person name="De La Providencia I."/>
            <person name="Hainaut M."/>
            <person name="Kuo A."/>
            <person name="Kohler A."/>
            <person name="Murat C."/>
            <person name="Tang N."/>
            <person name="Roy S."/>
            <person name="Loubradou J."/>
            <person name="Henrissat B."/>
            <person name="Grigoriev I.V."/>
            <person name="Corradi N."/>
            <person name="Roux C."/>
            <person name="Martin F.M."/>
        </authorList>
    </citation>
    <scope>NUCLEOTIDE SEQUENCE [LARGE SCALE GENOMIC DNA]</scope>
    <source>
        <strain evidence="2 3">DAOM 194757</strain>
    </source>
</reference>
<gene>
    <name evidence="2" type="ORF">C2G38_2241074</name>
</gene>
<dbReference type="Proteomes" id="UP000266673">
    <property type="component" value="Unassembled WGS sequence"/>
</dbReference>
<sequence length="245" mass="28306">MIVSCEFILEELVKYLETYLIENNAHWLRLNFARIYQTRFQNKQFQKLQKWCNDIAAKYLSKVFESENFATLQENALVSFIGCDDLQMEEVKISLKITLQNCLPLIRYFQLSGDDIINKVKPGLLIRPLDCLLSLLACLLSIHNPGETIQKNSCRKSLERLNAKISYSKLTMKHMQLKIASQVDKKTEAYSIINNSYKFKLLIHGTRNSFTSESFWKICDKQTNTVVVIKIKGTDEIFGGYSPIA</sequence>
<protein>
    <recommendedName>
        <fullName evidence="1">BACK domain-containing protein</fullName>
    </recommendedName>
</protein>
<proteinExistence type="predicted"/>
<feature type="domain" description="BACK" evidence="1">
    <location>
        <begin position="44"/>
        <end position="90"/>
    </location>
</feature>
<dbReference type="Pfam" id="PF07707">
    <property type="entry name" value="BACK"/>
    <property type="match status" value="1"/>
</dbReference>
<keyword evidence="3" id="KW-1185">Reference proteome</keyword>
<evidence type="ECO:0000259" key="1">
    <source>
        <dbReference type="Pfam" id="PF07707"/>
    </source>
</evidence>